<feature type="transmembrane region" description="Helical" evidence="2">
    <location>
        <begin position="124"/>
        <end position="144"/>
    </location>
</feature>
<name>A0A5E8CHT8_9ZZZZ</name>
<evidence type="ECO:0000256" key="2">
    <source>
        <dbReference type="SAM" id="Phobius"/>
    </source>
</evidence>
<sequence>MKNDLTNDLMNDYIKKLEILEKILEKNKEDSTTSVDSDNYQSDCSIQKLNILNEDICKKLDKINEDLIIDKVSTESNSVAETDSIQRFQKKIQEVNKSRNQDDKDIKKDLVKISYILFKEFGRVTYLMIVLFFVSIISLTVYYLSNKENISLYKIFKTIIKTRNF</sequence>
<gene>
    <name evidence="3" type="ORF">CPAV1605_526</name>
</gene>
<keyword evidence="2" id="KW-0812">Transmembrane</keyword>
<dbReference type="AlphaFoldDB" id="A0A5E8CHT8"/>
<organism evidence="3">
    <name type="scientific">seawater metagenome</name>
    <dbReference type="NCBI Taxonomy" id="1561972"/>
    <lineage>
        <taxon>unclassified sequences</taxon>
        <taxon>metagenomes</taxon>
        <taxon>ecological metagenomes</taxon>
    </lineage>
</organism>
<evidence type="ECO:0000313" key="3">
    <source>
        <dbReference type="EMBL" id="VVU94801.1"/>
    </source>
</evidence>
<keyword evidence="2" id="KW-0472">Membrane</keyword>
<accession>A0A5E8CHT8</accession>
<reference evidence="3" key="1">
    <citation type="submission" date="2019-09" db="EMBL/GenBank/DDBJ databases">
        <authorList>
            <person name="Needham M D."/>
        </authorList>
    </citation>
    <scope>NUCLEOTIDE SEQUENCE</scope>
</reference>
<evidence type="ECO:0000256" key="1">
    <source>
        <dbReference type="SAM" id="Coils"/>
    </source>
</evidence>
<protein>
    <submittedName>
        <fullName evidence="3">Uncharacterized protein</fullName>
    </submittedName>
</protein>
<feature type="coiled-coil region" evidence="1">
    <location>
        <begin position="10"/>
        <end position="66"/>
    </location>
</feature>
<proteinExistence type="predicted"/>
<keyword evidence="2" id="KW-1133">Transmembrane helix</keyword>
<dbReference type="EMBL" id="CABVLZ010000002">
    <property type="protein sequence ID" value="VVU94801.1"/>
    <property type="molecule type" value="Genomic_DNA"/>
</dbReference>
<keyword evidence="1" id="KW-0175">Coiled coil</keyword>